<dbReference type="EMBL" id="MBTF01000012">
    <property type="protein sequence ID" value="OOQ59503.1"/>
    <property type="molecule type" value="Genomic_DNA"/>
</dbReference>
<gene>
    <name evidence="2" type="ORF">BC343_04805</name>
</gene>
<reference evidence="2 3" key="1">
    <citation type="submission" date="2016-07" db="EMBL/GenBank/DDBJ databases">
        <title>Genomic analysis of zinc-resistant bacterium Mucilaginibacter pedocola TBZ30.</title>
        <authorList>
            <person name="Huang J."/>
            <person name="Tang J."/>
        </authorList>
    </citation>
    <scope>NUCLEOTIDE SEQUENCE [LARGE SCALE GENOMIC DNA]</scope>
    <source>
        <strain evidence="2 3">TBZ30</strain>
    </source>
</reference>
<dbReference type="RefSeq" id="WP_078348234.1">
    <property type="nucleotide sequence ID" value="NZ_MBTF01000012.1"/>
</dbReference>
<comment type="caution">
    <text evidence="2">The sequence shown here is derived from an EMBL/GenBank/DDBJ whole genome shotgun (WGS) entry which is preliminary data.</text>
</comment>
<accession>A0A1S9PEW9</accession>
<sequence>MAQLDVQPKKRSSAWIWVVILLVVVGVLFTLYRGYNKSYHPTELKTVPADSAAKDTVVKNDTSITRDTGVTDTAAMDTTSF</sequence>
<dbReference type="Proteomes" id="UP000189739">
    <property type="component" value="Unassembled WGS sequence"/>
</dbReference>
<name>A0A1S9PEW9_9SPHI</name>
<keyword evidence="1" id="KW-0812">Transmembrane</keyword>
<evidence type="ECO:0000313" key="3">
    <source>
        <dbReference type="Proteomes" id="UP000189739"/>
    </source>
</evidence>
<dbReference type="STRING" id="1792845.BC343_04805"/>
<keyword evidence="1" id="KW-0472">Membrane</keyword>
<dbReference type="OrthoDB" id="853367at2"/>
<feature type="transmembrane region" description="Helical" evidence="1">
    <location>
        <begin position="14"/>
        <end position="35"/>
    </location>
</feature>
<organism evidence="2 3">
    <name type="scientific">Mucilaginibacter pedocola</name>
    <dbReference type="NCBI Taxonomy" id="1792845"/>
    <lineage>
        <taxon>Bacteria</taxon>
        <taxon>Pseudomonadati</taxon>
        <taxon>Bacteroidota</taxon>
        <taxon>Sphingobacteriia</taxon>
        <taxon>Sphingobacteriales</taxon>
        <taxon>Sphingobacteriaceae</taxon>
        <taxon>Mucilaginibacter</taxon>
    </lineage>
</organism>
<protein>
    <submittedName>
        <fullName evidence="2">Uncharacterized protein</fullName>
    </submittedName>
</protein>
<proteinExistence type="predicted"/>
<evidence type="ECO:0000313" key="2">
    <source>
        <dbReference type="EMBL" id="OOQ59503.1"/>
    </source>
</evidence>
<dbReference type="AlphaFoldDB" id="A0A1S9PEW9"/>
<keyword evidence="1" id="KW-1133">Transmembrane helix</keyword>
<keyword evidence="3" id="KW-1185">Reference proteome</keyword>
<evidence type="ECO:0000256" key="1">
    <source>
        <dbReference type="SAM" id="Phobius"/>
    </source>
</evidence>